<dbReference type="InterPro" id="IPR001894">
    <property type="entry name" value="Cathelicidin-like"/>
</dbReference>
<dbReference type="Gene3D" id="3.10.450.10">
    <property type="match status" value="1"/>
</dbReference>
<dbReference type="FunFam" id="3.10.450.10:FF:000003">
    <property type="entry name" value="Cathelicidin antimicrobial peptide"/>
    <property type="match status" value="1"/>
</dbReference>
<dbReference type="Ensembl" id="ENSOANT00000070281.1">
    <property type="protein sequence ID" value="ENSOANP00000046330.1"/>
    <property type="gene ID" value="ENSOANG00000050324.1"/>
</dbReference>
<feature type="region of interest" description="Disordered" evidence="5">
    <location>
        <begin position="17"/>
        <end position="108"/>
    </location>
</feature>
<evidence type="ECO:0000256" key="4">
    <source>
        <dbReference type="ARBA" id="ARBA00023157"/>
    </source>
</evidence>
<evidence type="ECO:0000256" key="1">
    <source>
        <dbReference type="ARBA" id="ARBA00004613"/>
    </source>
</evidence>
<evidence type="ECO:0000313" key="6">
    <source>
        <dbReference type="Ensembl" id="ENSOANP00000046330.1"/>
    </source>
</evidence>
<dbReference type="InterPro" id="IPR046350">
    <property type="entry name" value="Cystatin_sf"/>
</dbReference>
<feature type="compositionally biased region" description="Basic and acidic residues" evidence="5">
    <location>
        <begin position="50"/>
        <end position="59"/>
    </location>
</feature>
<feature type="compositionally biased region" description="Pro residues" evidence="5">
    <location>
        <begin position="60"/>
        <end position="84"/>
    </location>
</feature>
<dbReference type="Bgee" id="ENSOANG00000050324">
    <property type="expression patterns" value="Expressed in ovary"/>
</dbReference>
<protein>
    <submittedName>
        <fullName evidence="6">Uncharacterized protein</fullName>
    </submittedName>
</protein>
<dbReference type="GO" id="GO:0005615">
    <property type="term" value="C:extracellular space"/>
    <property type="evidence" value="ECO:0000318"/>
    <property type="project" value="GO_Central"/>
</dbReference>
<dbReference type="PANTHER" id="PTHR10206:SF2">
    <property type="entry name" value="CATHELICIDIN ANTIMICROBIAL PEPTIDE"/>
    <property type="match status" value="1"/>
</dbReference>
<evidence type="ECO:0000256" key="3">
    <source>
        <dbReference type="ARBA" id="ARBA00022525"/>
    </source>
</evidence>
<keyword evidence="7" id="KW-1185">Reference proteome</keyword>
<organism evidence="6 7">
    <name type="scientific">Ornithorhynchus anatinus</name>
    <name type="common">Duckbill platypus</name>
    <dbReference type="NCBI Taxonomy" id="9258"/>
    <lineage>
        <taxon>Eukaryota</taxon>
        <taxon>Metazoa</taxon>
        <taxon>Chordata</taxon>
        <taxon>Craniata</taxon>
        <taxon>Vertebrata</taxon>
        <taxon>Euteleostomi</taxon>
        <taxon>Mammalia</taxon>
        <taxon>Monotremata</taxon>
        <taxon>Ornithorhynchidae</taxon>
        <taxon>Ornithorhynchus</taxon>
    </lineage>
</organism>
<comment type="similarity">
    <text evidence="2">Belongs to the cathelicidin family.</text>
</comment>
<dbReference type="GO" id="GO:0050829">
    <property type="term" value="P:defense response to Gram-negative bacterium"/>
    <property type="evidence" value="ECO:0000318"/>
    <property type="project" value="GO_Central"/>
</dbReference>
<evidence type="ECO:0000256" key="2">
    <source>
        <dbReference type="ARBA" id="ARBA00005320"/>
    </source>
</evidence>
<reference evidence="6" key="2">
    <citation type="submission" date="2025-09" db="UniProtKB">
        <authorList>
            <consortium name="Ensembl"/>
        </authorList>
    </citation>
    <scope>IDENTIFICATION</scope>
    <source>
        <strain evidence="6">Glennie</strain>
    </source>
</reference>
<accession>A0A6I8NY70</accession>
<comment type="subcellular location">
    <subcellularLocation>
        <location evidence="1">Secreted</location>
    </subcellularLocation>
</comment>
<feature type="compositionally biased region" description="Low complexity" evidence="5">
    <location>
        <begin position="30"/>
        <end position="40"/>
    </location>
</feature>
<dbReference type="GO" id="GO:0001530">
    <property type="term" value="F:lipopolysaccharide binding"/>
    <property type="evidence" value="ECO:0000318"/>
    <property type="project" value="GO_Central"/>
</dbReference>
<keyword evidence="4" id="KW-1015">Disulfide bond</keyword>
<dbReference type="Proteomes" id="UP000002279">
    <property type="component" value="Unplaced"/>
</dbReference>
<proteinExistence type="inferred from homology"/>
<name>A0A6I8NY70_ORNAN</name>
<dbReference type="SUPFAM" id="SSF54403">
    <property type="entry name" value="Cystatin/monellin"/>
    <property type="match status" value="1"/>
</dbReference>
<dbReference type="GO" id="GO:0050830">
    <property type="term" value="P:defense response to Gram-positive bacterium"/>
    <property type="evidence" value="ECO:0000318"/>
    <property type="project" value="GO_Central"/>
</dbReference>
<dbReference type="AlphaFoldDB" id="A0A6I8NY70"/>
<dbReference type="PANTHER" id="PTHR10206">
    <property type="entry name" value="CATHELICIDIN"/>
    <property type="match status" value="1"/>
</dbReference>
<dbReference type="GO" id="GO:0061844">
    <property type="term" value="P:antimicrobial humoral immune response mediated by antimicrobial peptide"/>
    <property type="evidence" value="ECO:0000318"/>
    <property type="project" value="GO_Central"/>
</dbReference>
<feature type="region of interest" description="Disordered" evidence="5">
    <location>
        <begin position="285"/>
        <end position="304"/>
    </location>
</feature>
<keyword evidence="3" id="KW-0964">Secreted</keyword>
<sequence>MPGTWYAFNRYHFKRISVHQPPSGPPAPGPASRSRPGAARESPRGSSAGFRHDRNRDPEATPPGPRPGLPEPPGARPRPHPPGFPTSGKPLGADFPTGPGDPIRGSAAVERGGLADGVCGKGGGTAKAPPDLGTAAYKGTSGRDRSAALGAEEDGESRMAEGSWRVLLLVSLAAALATARGLSQRRAVKIALDSYNKGSDTDSTFRLVHYIKKSGPVDPSKPIPVTFTVQETVCRKSDNPVPDRCDFKKKGLVKICTGTVSSATGSPSASITCDGVSVRRRHCGLEPGGRGGAPNSQVFRGAGR</sequence>
<evidence type="ECO:0000313" key="7">
    <source>
        <dbReference type="Proteomes" id="UP000002279"/>
    </source>
</evidence>
<dbReference type="Pfam" id="PF00666">
    <property type="entry name" value="Cathelicidins"/>
    <property type="match status" value="1"/>
</dbReference>
<dbReference type="GO" id="GO:0045087">
    <property type="term" value="P:innate immune response"/>
    <property type="evidence" value="ECO:0000318"/>
    <property type="project" value="GO_Central"/>
</dbReference>
<reference evidence="6" key="1">
    <citation type="submission" date="2025-08" db="UniProtKB">
        <authorList>
            <consortium name="Ensembl"/>
        </authorList>
    </citation>
    <scope>IDENTIFICATION</scope>
    <source>
        <strain evidence="6">Glennie</strain>
    </source>
</reference>
<dbReference type="GeneTree" id="ENSGT00390000000410"/>
<dbReference type="InParanoid" id="A0A6I8NY70"/>
<evidence type="ECO:0000256" key="5">
    <source>
        <dbReference type="SAM" id="MobiDB-lite"/>
    </source>
</evidence>
<feature type="region of interest" description="Disordered" evidence="5">
    <location>
        <begin position="121"/>
        <end position="157"/>
    </location>
</feature>